<organism evidence="6 7">
    <name type="scientific">Actinomycetospora atypica</name>
    <dbReference type="NCBI Taxonomy" id="1290095"/>
    <lineage>
        <taxon>Bacteria</taxon>
        <taxon>Bacillati</taxon>
        <taxon>Actinomycetota</taxon>
        <taxon>Actinomycetes</taxon>
        <taxon>Pseudonocardiales</taxon>
        <taxon>Pseudonocardiaceae</taxon>
        <taxon>Actinomycetospora</taxon>
    </lineage>
</organism>
<name>A0ABV9YQ20_9PSEU</name>
<evidence type="ECO:0000256" key="2">
    <source>
        <dbReference type="ARBA" id="ARBA00023125"/>
    </source>
</evidence>
<dbReference type="SUPFAM" id="SSF46689">
    <property type="entry name" value="Homeodomain-like"/>
    <property type="match status" value="1"/>
</dbReference>
<evidence type="ECO:0000256" key="3">
    <source>
        <dbReference type="ARBA" id="ARBA00023163"/>
    </source>
</evidence>
<dbReference type="InterPro" id="IPR036271">
    <property type="entry name" value="Tet_transcr_reg_TetR-rel_C_sf"/>
</dbReference>
<dbReference type="EMBL" id="JBHSIV010000016">
    <property type="protein sequence ID" value="MFC5063762.1"/>
    <property type="molecule type" value="Genomic_DNA"/>
</dbReference>
<dbReference type="InterPro" id="IPR001647">
    <property type="entry name" value="HTH_TetR"/>
</dbReference>
<evidence type="ECO:0000256" key="1">
    <source>
        <dbReference type="ARBA" id="ARBA00023015"/>
    </source>
</evidence>
<keyword evidence="1" id="KW-0805">Transcription regulation</keyword>
<feature type="DNA-binding region" description="H-T-H motif" evidence="4">
    <location>
        <begin position="26"/>
        <end position="45"/>
    </location>
</feature>
<dbReference type="PRINTS" id="PR00455">
    <property type="entry name" value="HTHTETR"/>
</dbReference>
<accession>A0ABV9YQ20</accession>
<dbReference type="PROSITE" id="PS50977">
    <property type="entry name" value="HTH_TETR_2"/>
    <property type="match status" value="1"/>
</dbReference>
<dbReference type="Proteomes" id="UP001595947">
    <property type="component" value="Unassembled WGS sequence"/>
</dbReference>
<dbReference type="RefSeq" id="WP_378037107.1">
    <property type="nucleotide sequence ID" value="NZ_JBHSIV010000016.1"/>
</dbReference>
<evidence type="ECO:0000259" key="5">
    <source>
        <dbReference type="PROSITE" id="PS50977"/>
    </source>
</evidence>
<evidence type="ECO:0000313" key="6">
    <source>
        <dbReference type="EMBL" id="MFC5063762.1"/>
    </source>
</evidence>
<dbReference type="Gene3D" id="1.10.357.10">
    <property type="entry name" value="Tetracycline Repressor, domain 2"/>
    <property type="match status" value="1"/>
</dbReference>
<keyword evidence="2 4" id="KW-0238">DNA-binding</keyword>
<keyword evidence="3" id="KW-0804">Transcription</keyword>
<proteinExistence type="predicted"/>
<dbReference type="Pfam" id="PF00440">
    <property type="entry name" value="TetR_N"/>
    <property type="match status" value="1"/>
</dbReference>
<sequence length="194" mass="20835">MTSSARDRLLEAAVAHFAENGLRDQSLRAIATAIGSSHRMLIYHFGSREGLLADVVGVCEAQQRELLGEVASAIAAGDDPHTLLMAFWHRVLDAGLRFGPLFFELSVHAMRDEPHARSFRVSLVEPWLEVLTPLLARLGDDGPEAAARGRLGLAVTRGLIHDALVTGDTEAATAAMEDFLDVVVARPGGEPLPP</sequence>
<keyword evidence="7" id="KW-1185">Reference proteome</keyword>
<evidence type="ECO:0000313" key="7">
    <source>
        <dbReference type="Proteomes" id="UP001595947"/>
    </source>
</evidence>
<dbReference type="PANTHER" id="PTHR30055">
    <property type="entry name" value="HTH-TYPE TRANSCRIPTIONAL REGULATOR RUTR"/>
    <property type="match status" value="1"/>
</dbReference>
<dbReference type="InterPro" id="IPR009057">
    <property type="entry name" value="Homeodomain-like_sf"/>
</dbReference>
<feature type="domain" description="HTH tetR-type" evidence="5">
    <location>
        <begin position="3"/>
        <end position="63"/>
    </location>
</feature>
<gene>
    <name evidence="6" type="ORF">ACFPBZ_16205</name>
</gene>
<comment type="caution">
    <text evidence="6">The sequence shown here is derived from an EMBL/GenBank/DDBJ whole genome shotgun (WGS) entry which is preliminary data.</text>
</comment>
<protein>
    <submittedName>
        <fullName evidence="6">TetR/AcrR family transcriptional regulator</fullName>
    </submittedName>
</protein>
<reference evidence="7" key="1">
    <citation type="journal article" date="2019" name="Int. J. Syst. Evol. Microbiol.">
        <title>The Global Catalogue of Microorganisms (GCM) 10K type strain sequencing project: providing services to taxonomists for standard genome sequencing and annotation.</title>
        <authorList>
            <consortium name="The Broad Institute Genomics Platform"/>
            <consortium name="The Broad Institute Genome Sequencing Center for Infectious Disease"/>
            <person name="Wu L."/>
            <person name="Ma J."/>
        </authorList>
    </citation>
    <scope>NUCLEOTIDE SEQUENCE [LARGE SCALE GENOMIC DNA]</scope>
    <source>
        <strain evidence="7">CGMCC 4.7093</strain>
    </source>
</reference>
<dbReference type="SUPFAM" id="SSF48498">
    <property type="entry name" value="Tetracyclin repressor-like, C-terminal domain"/>
    <property type="match status" value="1"/>
</dbReference>
<dbReference type="PANTHER" id="PTHR30055:SF234">
    <property type="entry name" value="HTH-TYPE TRANSCRIPTIONAL REGULATOR BETI"/>
    <property type="match status" value="1"/>
</dbReference>
<dbReference type="InterPro" id="IPR050109">
    <property type="entry name" value="HTH-type_TetR-like_transc_reg"/>
</dbReference>
<evidence type="ECO:0000256" key="4">
    <source>
        <dbReference type="PROSITE-ProRule" id="PRU00335"/>
    </source>
</evidence>